<evidence type="ECO:0000256" key="2">
    <source>
        <dbReference type="ARBA" id="ARBA00013258"/>
    </source>
</evidence>
<dbReference type="Gene3D" id="3.30.70.250">
    <property type="entry name" value="Malonyl-CoA ACP transacylase, ACP-binding"/>
    <property type="match status" value="1"/>
</dbReference>
<dbReference type="InterPro" id="IPR016036">
    <property type="entry name" value="Malonyl_transacylase_ACP-bd"/>
</dbReference>
<keyword evidence="5 7" id="KW-0012">Acyltransferase</keyword>
<evidence type="ECO:0000256" key="5">
    <source>
        <dbReference type="ARBA" id="ARBA00023315"/>
    </source>
</evidence>
<dbReference type="InterPro" id="IPR016035">
    <property type="entry name" value="Acyl_Trfase/lysoPLipase"/>
</dbReference>
<organism evidence="9 10">
    <name type="scientific">Serratia rubidaea</name>
    <name type="common">Serratia marinorubra</name>
    <dbReference type="NCBI Taxonomy" id="61652"/>
    <lineage>
        <taxon>Bacteria</taxon>
        <taxon>Pseudomonadati</taxon>
        <taxon>Pseudomonadota</taxon>
        <taxon>Gammaproteobacteria</taxon>
        <taxon>Enterobacterales</taxon>
        <taxon>Yersiniaceae</taxon>
        <taxon>Serratia</taxon>
    </lineage>
</organism>
<dbReference type="Pfam" id="PF00698">
    <property type="entry name" value="Acyl_transf_1"/>
    <property type="match status" value="1"/>
</dbReference>
<evidence type="ECO:0000256" key="4">
    <source>
        <dbReference type="ARBA" id="ARBA00022679"/>
    </source>
</evidence>
<dbReference type="PANTHER" id="PTHR42681:SF1">
    <property type="entry name" value="MALONYL-COA-ACYL CARRIER PROTEIN TRANSACYLASE, MITOCHONDRIAL"/>
    <property type="match status" value="1"/>
</dbReference>
<feature type="domain" description="Malonyl-CoA:ACP transacylase (MAT)" evidence="8">
    <location>
        <begin position="23"/>
        <end position="322"/>
    </location>
</feature>
<dbReference type="SUPFAM" id="SSF55048">
    <property type="entry name" value="Probable ACP-binding domain of malonyl-CoA ACP transacylase"/>
    <property type="match status" value="1"/>
</dbReference>
<dbReference type="SMART" id="SM00827">
    <property type="entry name" value="PKS_AT"/>
    <property type="match status" value="1"/>
</dbReference>
<evidence type="ECO:0000256" key="6">
    <source>
        <dbReference type="ARBA" id="ARBA00048462"/>
    </source>
</evidence>
<keyword evidence="10" id="KW-1185">Reference proteome</keyword>
<name>A0ABS0MM48_SERRU</name>
<dbReference type="EC" id="2.3.1.39" evidence="2 7"/>
<dbReference type="InterPro" id="IPR014043">
    <property type="entry name" value="Acyl_transferase_dom"/>
</dbReference>
<sequence>MQVCESVGNRCMAPTLAEGWMVLFPGQGSPMVGMGGDVCDVSPGTRAVWDCASDISGIDVRKLCQKGPMMRLTKTLYQQLAVTTVNTAMLTLLRERQAPLESGYAGHSAGEYSALYAAGVMDLETLFRAVSRRAAIMQQLAEQRKGAMYVVKPFGYAALRQLIDEMQLSDRLNVCCDNGRQQQVVGGDVAALKTLIGQLARQGVSTIKLAVNGAWHTPLMAEGVAQMREALAALPFSSPSCPVIMNRSGRAEYAIAQIKENLAHHLTDTVRWRDSMDLWSGMGYRRFLEISNKKTLSHLLHEHYAADSGHDIQHYYQLQRDVQQQAG</sequence>
<keyword evidence="4 7" id="KW-0808">Transferase</keyword>
<evidence type="ECO:0000256" key="7">
    <source>
        <dbReference type="PIRNR" id="PIRNR000446"/>
    </source>
</evidence>
<dbReference type="InterPro" id="IPR001227">
    <property type="entry name" value="Ac_transferase_dom_sf"/>
</dbReference>
<comment type="similarity">
    <text evidence="7">Belongs to the fabD family.</text>
</comment>
<proteinExistence type="inferred from homology"/>
<accession>A0ABS0MM48</accession>
<comment type="caution">
    <text evidence="9">The sequence shown here is derived from an EMBL/GenBank/DDBJ whole genome shotgun (WGS) entry which is preliminary data.</text>
</comment>
<dbReference type="SUPFAM" id="SSF52151">
    <property type="entry name" value="FabD/lysophospholipase-like"/>
    <property type="match status" value="1"/>
</dbReference>
<dbReference type="EMBL" id="JADULK010000019">
    <property type="protein sequence ID" value="MBH1932554.1"/>
    <property type="molecule type" value="Genomic_DNA"/>
</dbReference>
<comment type="catalytic activity">
    <reaction evidence="6 7">
        <text>holo-[ACP] + malonyl-CoA = malonyl-[ACP] + CoA</text>
        <dbReference type="Rhea" id="RHEA:41792"/>
        <dbReference type="Rhea" id="RHEA-COMP:9623"/>
        <dbReference type="Rhea" id="RHEA-COMP:9685"/>
        <dbReference type="ChEBI" id="CHEBI:57287"/>
        <dbReference type="ChEBI" id="CHEBI:57384"/>
        <dbReference type="ChEBI" id="CHEBI:64479"/>
        <dbReference type="ChEBI" id="CHEBI:78449"/>
        <dbReference type="EC" id="2.3.1.39"/>
    </reaction>
</comment>
<dbReference type="Gene3D" id="3.40.366.10">
    <property type="entry name" value="Malonyl-Coenzyme A Acyl Carrier Protein, domain 2"/>
    <property type="match status" value="1"/>
</dbReference>
<reference evidence="9 10" key="1">
    <citation type="submission" date="2020-11" db="EMBL/GenBank/DDBJ databases">
        <title>Enhanced detection system for hospital associated transmission using whole genome sequencing surveillance.</title>
        <authorList>
            <person name="Harrison L.H."/>
            <person name="Van Tyne D."/>
            <person name="Marsh J.W."/>
            <person name="Griffith M.P."/>
            <person name="Snyder D.J."/>
            <person name="Cooper V.S."/>
            <person name="Mustapha M."/>
        </authorList>
    </citation>
    <scope>NUCLEOTIDE SEQUENCE [LARGE SCALE GENOMIC DNA]</scope>
    <source>
        <strain evidence="9 10">SER00230</strain>
    </source>
</reference>
<dbReference type="InterPro" id="IPR024925">
    <property type="entry name" value="Malonyl_CoA-ACP_transAc"/>
</dbReference>
<evidence type="ECO:0000313" key="9">
    <source>
        <dbReference type="EMBL" id="MBH1932554.1"/>
    </source>
</evidence>
<dbReference type="Proteomes" id="UP000624159">
    <property type="component" value="Unassembled WGS sequence"/>
</dbReference>
<comment type="pathway">
    <text evidence="1">Lipid metabolism; fatty acid biosynthesis.</text>
</comment>
<evidence type="ECO:0000256" key="3">
    <source>
        <dbReference type="ARBA" id="ARBA00018953"/>
    </source>
</evidence>
<evidence type="ECO:0000256" key="1">
    <source>
        <dbReference type="ARBA" id="ARBA00005194"/>
    </source>
</evidence>
<gene>
    <name evidence="9" type="ORF">I5U13_23130</name>
</gene>
<evidence type="ECO:0000313" key="10">
    <source>
        <dbReference type="Proteomes" id="UP000624159"/>
    </source>
</evidence>
<protein>
    <recommendedName>
        <fullName evidence="3 7">Malonyl CoA-acyl carrier protein transacylase</fullName>
        <ecNumber evidence="2 7">2.3.1.39</ecNumber>
    </recommendedName>
</protein>
<dbReference type="InterPro" id="IPR050858">
    <property type="entry name" value="Mal-CoA-ACP_Trans/PKS_FabD"/>
</dbReference>
<dbReference type="PANTHER" id="PTHR42681">
    <property type="entry name" value="MALONYL-COA-ACYL CARRIER PROTEIN TRANSACYLASE, MITOCHONDRIAL"/>
    <property type="match status" value="1"/>
</dbReference>
<evidence type="ECO:0000259" key="8">
    <source>
        <dbReference type="SMART" id="SM00827"/>
    </source>
</evidence>
<dbReference type="PIRSF" id="PIRSF000446">
    <property type="entry name" value="Mct"/>
    <property type="match status" value="1"/>
</dbReference>